<dbReference type="PANTHER" id="PTHR34222:SF99">
    <property type="entry name" value="PROTEIN, PUTATIVE-RELATED"/>
    <property type="match status" value="1"/>
</dbReference>
<sequence length="122" mass="13748">MPICTCGAIKGSEEREQRGKVMQFLVGLNDTYSAIRGQILLIQPLPTIRKIYNLILQEGKQRDVAVSREILLAATQTSNNDSSSHNKGRGKLHCSHCNRDNHTVEKCFHLHGFPTGHKFHKK</sequence>
<dbReference type="EMBL" id="KI536799">
    <property type="protein sequence ID" value="ESR46021.1"/>
    <property type="molecule type" value="Genomic_DNA"/>
</dbReference>
<evidence type="ECO:0000313" key="1">
    <source>
        <dbReference type="EMBL" id="ESR46021.1"/>
    </source>
</evidence>
<proteinExistence type="predicted"/>
<dbReference type="OMA" id="CYRINGY"/>
<dbReference type="InParanoid" id="V4T8W6"/>
<dbReference type="PANTHER" id="PTHR34222">
    <property type="entry name" value="GAG_PRE-INTEGRS DOMAIN-CONTAINING PROTEIN"/>
    <property type="match status" value="1"/>
</dbReference>
<feature type="non-terminal residue" evidence="1">
    <location>
        <position position="122"/>
    </location>
</feature>
<organism evidence="1 2">
    <name type="scientific">Citrus clementina</name>
    <name type="common">Clementine</name>
    <name type="synonym">Citrus deliciosa x Citrus sinensis</name>
    <dbReference type="NCBI Taxonomy" id="85681"/>
    <lineage>
        <taxon>Eukaryota</taxon>
        <taxon>Viridiplantae</taxon>
        <taxon>Streptophyta</taxon>
        <taxon>Embryophyta</taxon>
        <taxon>Tracheophyta</taxon>
        <taxon>Spermatophyta</taxon>
        <taxon>Magnoliopsida</taxon>
        <taxon>eudicotyledons</taxon>
        <taxon>Gunneridae</taxon>
        <taxon>Pentapetalae</taxon>
        <taxon>rosids</taxon>
        <taxon>malvids</taxon>
        <taxon>Sapindales</taxon>
        <taxon>Rutaceae</taxon>
        <taxon>Aurantioideae</taxon>
        <taxon>Citrus</taxon>
    </lineage>
</organism>
<accession>V4T8W6</accession>
<dbReference type="eggNOG" id="KOG0017">
    <property type="taxonomic scope" value="Eukaryota"/>
</dbReference>
<dbReference type="AlphaFoldDB" id="V4T8W6"/>
<dbReference type="KEGG" id="cic:CICLE_v10003611mg"/>
<gene>
    <name evidence="1" type="ORF">CICLE_v10003611mg</name>
</gene>
<name>V4T8W6_CITCL</name>
<evidence type="ECO:0000313" key="2">
    <source>
        <dbReference type="Proteomes" id="UP000030687"/>
    </source>
</evidence>
<keyword evidence="2" id="KW-1185">Reference proteome</keyword>
<reference evidence="1 2" key="1">
    <citation type="submission" date="2013-10" db="EMBL/GenBank/DDBJ databases">
        <authorList>
            <consortium name="International Citrus Genome Consortium"/>
            <person name="Jenkins J."/>
            <person name="Schmutz J."/>
            <person name="Prochnik S."/>
            <person name="Rokhsar D."/>
            <person name="Gmitter F."/>
            <person name="Ollitrault P."/>
            <person name="Machado M."/>
            <person name="Talon M."/>
            <person name="Wincker P."/>
            <person name="Jaillon O."/>
            <person name="Morgante M."/>
        </authorList>
    </citation>
    <scope>NUCLEOTIDE SEQUENCE</scope>
    <source>
        <strain evidence="2">cv. Clemenules</strain>
    </source>
</reference>
<protein>
    <submittedName>
        <fullName evidence="1">Uncharacterized protein</fullName>
    </submittedName>
</protein>
<dbReference type="Proteomes" id="UP000030687">
    <property type="component" value="Unassembled WGS sequence"/>
</dbReference>
<dbReference type="Gramene" id="ESR46021">
    <property type="protein sequence ID" value="ESR46021"/>
    <property type="gene ID" value="CICLE_v10003611mg"/>
</dbReference>